<keyword evidence="5" id="KW-0158">Chromosome</keyword>
<dbReference type="AlphaFoldDB" id="A0A6I9N2M6"/>
<proteinExistence type="inferred from homology"/>
<dbReference type="GO" id="GO:0003691">
    <property type="term" value="F:double-stranded telomeric DNA binding"/>
    <property type="evidence" value="ECO:0007669"/>
    <property type="project" value="TreeGrafter"/>
</dbReference>
<dbReference type="InterPro" id="IPR027417">
    <property type="entry name" value="P-loop_NTPase"/>
</dbReference>
<evidence type="ECO:0000256" key="7">
    <source>
        <dbReference type="ARBA" id="ARBA00022833"/>
    </source>
</evidence>
<keyword evidence="11" id="KW-0175">Coiled coil</keyword>
<evidence type="ECO:0000256" key="1">
    <source>
        <dbReference type="ARBA" id="ARBA00001947"/>
    </source>
</evidence>
<accession>A0A6I9N2M6</accession>
<dbReference type="GO" id="GO:0030870">
    <property type="term" value="C:Mre11 complex"/>
    <property type="evidence" value="ECO:0007669"/>
    <property type="project" value="TreeGrafter"/>
</dbReference>
<dbReference type="OrthoDB" id="18797at2759"/>
<dbReference type="Pfam" id="PF13476">
    <property type="entry name" value="AAA_23"/>
    <property type="match status" value="1"/>
</dbReference>
<dbReference type="GO" id="GO:0007004">
    <property type="term" value="P:telomere maintenance via telomerase"/>
    <property type="evidence" value="ECO:0007669"/>
    <property type="project" value="TreeGrafter"/>
</dbReference>
<keyword evidence="7" id="KW-0862">Zinc</keyword>
<evidence type="ECO:0000313" key="14">
    <source>
        <dbReference type="RefSeq" id="XP_010770837.1"/>
    </source>
</evidence>
<dbReference type="PANTHER" id="PTHR18867">
    <property type="entry name" value="RAD50"/>
    <property type="match status" value="1"/>
</dbReference>
<comment type="cofactor">
    <cofactor evidence="1">
        <name>Zn(2+)</name>
        <dbReference type="ChEBI" id="CHEBI:29105"/>
    </cofactor>
</comment>
<organism evidence="13 14">
    <name type="scientific">Notothenia coriiceps</name>
    <name type="common">black rockcod</name>
    <dbReference type="NCBI Taxonomy" id="8208"/>
    <lineage>
        <taxon>Eukaryota</taxon>
        <taxon>Metazoa</taxon>
        <taxon>Chordata</taxon>
        <taxon>Craniata</taxon>
        <taxon>Vertebrata</taxon>
        <taxon>Euteleostomi</taxon>
        <taxon>Actinopterygii</taxon>
        <taxon>Neopterygii</taxon>
        <taxon>Teleostei</taxon>
        <taxon>Neoteleostei</taxon>
        <taxon>Acanthomorphata</taxon>
        <taxon>Eupercaria</taxon>
        <taxon>Perciformes</taxon>
        <taxon>Notothenioidei</taxon>
        <taxon>Nototheniidae</taxon>
        <taxon>Notothenia</taxon>
    </lineage>
</organism>
<evidence type="ECO:0000259" key="12">
    <source>
        <dbReference type="Pfam" id="PF13476"/>
    </source>
</evidence>
<evidence type="ECO:0000256" key="4">
    <source>
        <dbReference type="ARBA" id="ARBA00009439"/>
    </source>
</evidence>
<dbReference type="GO" id="GO:0043047">
    <property type="term" value="F:single-stranded telomeric DNA binding"/>
    <property type="evidence" value="ECO:0007669"/>
    <property type="project" value="TreeGrafter"/>
</dbReference>
<keyword evidence="6" id="KW-0479">Metal-binding</keyword>
<name>A0A6I9N2M6_9TELE</name>
<dbReference type="GO" id="GO:0000722">
    <property type="term" value="P:telomere maintenance via recombination"/>
    <property type="evidence" value="ECO:0007669"/>
    <property type="project" value="TreeGrafter"/>
</dbReference>
<dbReference type="InterPro" id="IPR038729">
    <property type="entry name" value="Rad50/SbcC_AAA"/>
</dbReference>
<comment type="subcellular location">
    <subcellularLocation>
        <location evidence="3">Chromosome</location>
        <location evidence="3">Telomere</location>
    </subcellularLocation>
    <subcellularLocation>
        <location evidence="2">Nucleus</location>
    </subcellularLocation>
</comment>
<dbReference type="PANTHER" id="PTHR18867:SF12">
    <property type="entry name" value="DNA REPAIR PROTEIN RAD50"/>
    <property type="match status" value="1"/>
</dbReference>
<evidence type="ECO:0000256" key="8">
    <source>
        <dbReference type="ARBA" id="ARBA00022895"/>
    </source>
</evidence>
<dbReference type="GO" id="GO:0051880">
    <property type="term" value="F:G-quadruplex DNA binding"/>
    <property type="evidence" value="ECO:0007669"/>
    <property type="project" value="TreeGrafter"/>
</dbReference>
<dbReference type="GO" id="GO:0000781">
    <property type="term" value="C:chromosome, telomeric region"/>
    <property type="evidence" value="ECO:0007669"/>
    <property type="project" value="UniProtKB-SubCell"/>
</dbReference>
<keyword evidence="8" id="KW-0779">Telomere</keyword>
<dbReference type="Proteomes" id="UP000504611">
    <property type="component" value="Unplaced"/>
</dbReference>
<evidence type="ECO:0000313" key="13">
    <source>
        <dbReference type="Proteomes" id="UP000504611"/>
    </source>
</evidence>
<dbReference type="RefSeq" id="XP_010770837.1">
    <property type="nucleotide sequence ID" value="XM_010772535.1"/>
</dbReference>
<dbReference type="GO" id="GO:0006302">
    <property type="term" value="P:double-strand break repair"/>
    <property type="evidence" value="ECO:0007669"/>
    <property type="project" value="InterPro"/>
</dbReference>
<dbReference type="KEGG" id="ncc:104946660"/>
<dbReference type="GO" id="GO:0070192">
    <property type="term" value="P:chromosome organization involved in meiotic cell cycle"/>
    <property type="evidence" value="ECO:0007669"/>
    <property type="project" value="TreeGrafter"/>
</dbReference>
<dbReference type="Gene3D" id="3.40.50.300">
    <property type="entry name" value="P-loop containing nucleotide triphosphate hydrolases"/>
    <property type="match status" value="1"/>
</dbReference>
<evidence type="ECO:0000256" key="10">
    <source>
        <dbReference type="ARBA" id="ARBA00049360"/>
    </source>
</evidence>
<gene>
    <name evidence="14" type="primary">LOC104946660</name>
</gene>
<comment type="similarity">
    <text evidence="4">Belongs to the SMC family. RAD50 subfamily.</text>
</comment>
<evidence type="ECO:0000256" key="9">
    <source>
        <dbReference type="ARBA" id="ARBA00023242"/>
    </source>
</evidence>
<dbReference type="GO" id="GO:0016887">
    <property type="term" value="F:ATP hydrolysis activity"/>
    <property type="evidence" value="ECO:0007669"/>
    <property type="project" value="InterPro"/>
</dbReference>
<feature type="coiled-coil region" evidence="11">
    <location>
        <begin position="191"/>
        <end position="235"/>
    </location>
</feature>
<dbReference type="GeneID" id="104946660"/>
<evidence type="ECO:0000256" key="5">
    <source>
        <dbReference type="ARBA" id="ARBA00022454"/>
    </source>
</evidence>
<sequence>MESDTGSVLEALTGTEERMRLMRLKNLRGFTPSFDSLKVQSSHFNEKLSTSQFMLFEFQDAHETDVRAQIRLLFSDVNGEKVTIHRSMSCTQKAKNYSFKSLEQVITRIKDGEKVSLSSKCGELDREMISSLGVSKAVLNNVIFCHQEESNWPLCEGKALKDKFDSIFAATKYIKALETMRQLRLKQSHTVKECQVELRYLKQNKEKAQQIKETVDTKEAQLMASKDSIQQVESQIDPLEVCL</sequence>
<keyword evidence="9" id="KW-0539">Nucleus</keyword>
<evidence type="ECO:0000256" key="3">
    <source>
        <dbReference type="ARBA" id="ARBA00004574"/>
    </source>
</evidence>
<feature type="domain" description="Rad50/SbcC-type AAA" evidence="12">
    <location>
        <begin position="51"/>
        <end position="220"/>
    </location>
</feature>
<evidence type="ECO:0000256" key="11">
    <source>
        <dbReference type="SAM" id="Coils"/>
    </source>
</evidence>
<protein>
    <submittedName>
        <fullName evidence="14">DNA repair protein RAD50-like</fullName>
    </submittedName>
</protein>
<evidence type="ECO:0000256" key="6">
    <source>
        <dbReference type="ARBA" id="ARBA00022723"/>
    </source>
</evidence>
<reference evidence="14" key="1">
    <citation type="submission" date="2025-08" db="UniProtKB">
        <authorList>
            <consortium name="RefSeq"/>
        </authorList>
    </citation>
    <scope>IDENTIFICATION</scope>
    <source>
        <tissue evidence="14">Muscle</tissue>
    </source>
</reference>
<comment type="catalytic activity">
    <reaction evidence="10">
        <text>ATP + H2O = ADP + phosphate + H(+)</text>
        <dbReference type="Rhea" id="RHEA:13065"/>
        <dbReference type="ChEBI" id="CHEBI:15377"/>
        <dbReference type="ChEBI" id="CHEBI:15378"/>
        <dbReference type="ChEBI" id="CHEBI:30616"/>
        <dbReference type="ChEBI" id="CHEBI:43474"/>
        <dbReference type="ChEBI" id="CHEBI:456216"/>
    </reaction>
</comment>
<dbReference type="GO" id="GO:0000794">
    <property type="term" value="C:condensed nuclear chromosome"/>
    <property type="evidence" value="ECO:0007669"/>
    <property type="project" value="TreeGrafter"/>
</dbReference>
<evidence type="ECO:0000256" key="2">
    <source>
        <dbReference type="ARBA" id="ARBA00004123"/>
    </source>
</evidence>
<keyword evidence="13" id="KW-1185">Reference proteome</keyword>
<dbReference type="GO" id="GO:0046872">
    <property type="term" value="F:metal ion binding"/>
    <property type="evidence" value="ECO:0007669"/>
    <property type="project" value="UniProtKB-KW"/>
</dbReference>